<keyword evidence="1" id="KW-0812">Transmembrane</keyword>
<keyword evidence="1" id="KW-0472">Membrane</keyword>
<dbReference type="AlphaFoldDB" id="A0A1N7QW68"/>
<feature type="transmembrane region" description="Helical" evidence="1">
    <location>
        <begin position="125"/>
        <end position="143"/>
    </location>
</feature>
<gene>
    <name evidence="2" type="ORF">SAMN05421788_107134</name>
</gene>
<sequence length="202" mass="23135">MHLKKIPLYLIYSRLVLSVVIVLFAIWRPPFYRGCMVALLVTGLLTDVFDGIIARKLNVSTQRLRRLDSSIDQVFWIAVLAACCITCPAFFIRNYVYLLIVLGAEVLTYVVSFIRFKKEVATHAIASKVWTLTILATLIQVILSCDSGWLFQCCFYLGVVTRVEILLILCIIKSWHNDIPSIYHAVQLRKGKEIKRHQLFNG</sequence>
<keyword evidence="2" id="KW-0808">Transferase</keyword>
<feature type="transmembrane region" description="Helical" evidence="1">
    <location>
        <begin position="31"/>
        <end position="53"/>
    </location>
</feature>
<feature type="transmembrane region" description="Helical" evidence="1">
    <location>
        <begin position="149"/>
        <end position="172"/>
    </location>
</feature>
<evidence type="ECO:0000313" key="2">
    <source>
        <dbReference type="EMBL" id="SIT27086.1"/>
    </source>
</evidence>
<name>A0A1N7QW68_9BACT</name>
<dbReference type="Gene3D" id="1.20.120.1760">
    <property type="match status" value="1"/>
</dbReference>
<protein>
    <submittedName>
        <fullName evidence="2">CDP-diacylglycerol--glycerol-3-phosphate 3-phosphatidyltransferase</fullName>
    </submittedName>
</protein>
<dbReference type="InterPro" id="IPR043130">
    <property type="entry name" value="CDP-OH_PTrfase_TM_dom"/>
</dbReference>
<feature type="transmembrane region" description="Helical" evidence="1">
    <location>
        <begin position="74"/>
        <end position="91"/>
    </location>
</feature>
<keyword evidence="3" id="KW-1185">Reference proteome</keyword>
<evidence type="ECO:0000256" key="1">
    <source>
        <dbReference type="SAM" id="Phobius"/>
    </source>
</evidence>
<dbReference type="GO" id="GO:0016020">
    <property type="term" value="C:membrane"/>
    <property type="evidence" value="ECO:0007669"/>
    <property type="project" value="InterPro"/>
</dbReference>
<dbReference type="InterPro" id="IPR000462">
    <property type="entry name" value="CDP-OH_P_trans"/>
</dbReference>
<dbReference type="Pfam" id="PF01066">
    <property type="entry name" value="CDP-OH_P_transf"/>
    <property type="match status" value="1"/>
</dbReference>
<proteinExistence type="predicted"/>
<feature type="transmembrane region" description="Helical" evidence="1">
    <location>
        <begin position="97"/>
        <end position="116"/>
    </location>
</feature>
<accession>A0A1N7QW68</accession>
<dbReference type="GO" id="GO:0008654">
    <property type="term" value="P:phospholipid biosynthetic process"/>
    <property type="evidence" value="ECO:0007669"/>
    <property type="project" value="InterPro"/>
</dbReference>
<reference evidence="3" key="1">
    <citation type="submission" date="2017-01" db="EMBL/GenBank/DDBJ databases">
        <authorList>
            <person name="Varghese N."/>
            <person name="Submissions S."/>
        </authorList>
    </citation>
    <scope>NUCLEOTIDE SEQUENCE [LARGE SCALE GENOMIC DNA]</scope>
    <source>
        <strain evidence="3">DSM 21054</strain>
    </source>
</reference>
<dbReference type="Proteomes" id="UP000186917">
    <property type="component" value="Unassembled WGS sequence"/>
</dbReference>
<dbReference type="EMBL" id="FTOR01000007">
    <property type="protein sequence ID" value="SIT27086.1"/>
    <property type="molecule type" value="Genomic_DNA"/>
</dbReference>
<evidence type="ECO:0000313" key="3">
    <source>
        <dbReference type="Proteomes" id="UP000186917"/>
    </source>
</evidence>
<keyword evidence="1" id="KW-1133">Transmembrane helix</keyword>
<dbReference type="STRING" id="477680.SAMN05421788_107134"/>
<organism evidence="2 3">
    <name type="scientific">Filimonas lacunae</name>
    <dbReference type="NCBI Taxonomy" id="477680"/>
    <lineage>
        <taxon>Bacteria</taxon>
        <taxon>Pseudomonadati</taxon>
        <taxon>Bacteroidota</taxon>
        <taxon>Chitinophagia</taxon>
        <taxon>Chitinophagales</taxon>
        <taxon>Chitinophagaceae</taxon>
        <taxon>Filimonas</taxon>
    </lineage>
</organism>
<feature type="transmembrane region" description="Helical" evidence="1">
    <location>
        <begin position="7"/>
        <end position="25"/>
    </location>
</feature>
<dbReference type="GO" id="GO:0016780">
    <property type="term" value="F:phosphotransferase activity, for other substituted phosphate groups"/>
    <property type="evidence" value="ECO:0007669"/>
    <property type="project" value="InterPro"/>
</dbReference>